<dbReference type="EMBL" id="LLXI01004033">
    <property type="protein sequence ID" value="PKY60174.1"/>
    <property type="molecule type" value="Genomic_DNA"/>
</dbReference>
<keyword evidence="1" id="KW-0812">Transmembrane</keyword>
<organism evidence="2 3">
    <name type="scientific">Rhizophagus irregularis</name>
    <dbReference type="NCBI Taxonomy" id="588596"/>
    <lineage>
        <taxon>Eukaryota</taxon>
        <taxon>Fungi</taxon>
        <taxon>Fungi incertae sedis</taxon>
        <taxon>Mucoromycota</taxon>
        <taxon>Glomeromycotina</taxon>
        <taxon>Glomeromycetes</taxon>
        <taxon>Glomerales</taxon>
        <taxon>Glomeraceae</taxon>
        <taxon>Rhizophagus</taxon>
    </lineage>
</organism>
<dbReference type="VEuPathDB" id="FungiDB:RhiirA1_476344"/>
<feature type="transmembrane region" description="Helical" evidence="1">
    <location>
        <begin position="753"/>
        <end position="773"/>
    </location>
</feature>
<comment type="caution">
    <text evidence="2">The sequence shown here is derived from an EMBL/GenBank/DDBJ whole genome shotgun (WGS) entry which is preliminary data.</text>
</comment>
<accession>A0A2I1HMR3</accession>
<dbReference type="VEuPathDB" id="FungiDB:RhiirFUN_017345"/>
<evidence type="ECO:0000313" key="3">
    <source>
        <dbReference type="Proteomes" id="UP000234323"/>
    </source>
</evidence>
<gene>
    <name evidence="2" type="ORF">RhiirA4_483571</name>
</gene>
<dbReference type="VEuPathDB" id="FungiDB:FUN_013722"/>
<evidence type="ECO:0000313" key="2">
    <source>
        <dbReference type="EMBL" id="PKY60174.1"/>
    </source>
</evidence>
<dbReference type="VEuPathDB" id="FungiDB:FUN_003967"/>
<keyword evidence="1" id="KW-0472">Membrane</keyword>
<dbReference type="AlphaFoldDB" id="A0A2I1HMR3"/>
<name>A0A2I1HMR3_9GLOM</name>
<keyword evidence="3" id="KW-1185">Reference proteome</keyword>
<protein>
    <submittedName>
        <fullName evidence="2">Uncharacterized protein</fullName>
    </submittedName>
</protein>
<dbReference type="PANTHER" id="PTHR46954">
    <property type="entry name" value="C2H2-TYPE DOMAIN-CONTAINING PROTEIN"/>
    <property type="match status" value="1"/>
</dbReference>
<dbReference type="VEuPathDB" id="FungiDB:RhiirFUN_003068"/>
<dbReference type="VEuPathDB" id="FungiDB:RhiirFUN_006104"/>
<sequence>MLALEDPSIIVDLRINNGFKGSTFDAFWDEMAGFFNEKILAVDDRRHHDILYMPLAMSVQHLRDIIIKRLQNKFSTPLPNEIQIPCEEWIRLQFSPTNPIAASAIHYTGRFNVKFQIQTRLLRKEHPDSHYCACLFRYLREFAILFRDYVCLICADDKHKVPIGKGMATSTGVRNKKSMVLKEANLVACDHDFTKLSLTPSVIFICKVPLSIEESFYDGQVFVSYKDTIFQPSTAIRHTTEFFNAISAYYPQTIPPILCIYTDGGPNHRVTYGSVQISLICLFLCGDFDMLIALRTAPHQSWTNPAERIMSILNLALQGVALMRETMSEDMEVLFGKANTLEEIRNLATKSPQLASELQNSITLIQEFLKDRTENLRLHNEQFICYDPAQEFAITEFFNTILMIDQTLKISETTADILSKKNLFQNFIRTHCRICHYYFQIKKCNDISCTLCKPIRLPHDIFEKLGNFSDPMPSKENDDHYAAFNSVHNTETSERHRPSLVIALESAERVPKGLLVNTKVRTYIECFQCGKLRCIYSERALTSDERQEFELIENEMNYTCGSSLVSEDHILYNKLFVREKITCELPIELAYYSSMSRRQGLKQLCYWCGVDGGFADPPENLVAKYKFVFPCCIWCLENGKNHFCRVEIKTNKKKRGGSNDVQSNPMLSQTLLVTILNLPLQIQQLTASANSFLASSVTIRSTFTSNTLLIRLSSSSICHTNSSVAIYKWTLYFICIDPVNYIAETVSLLLHNFMHLSSIILITFFIVCFEVCLDD</sequence>
<dbReference type="Proteomes" id="UP000234323">
    <property type="component" value="Unassembled WGS sequence"/>
</dbReference>
<proteinExistence type="predicted"/>
<reference evidence="2 3" key="1">
    <citation type="submission" date="2015-10" db="EMBL/GenBank/DDBJ databases">
        <title>Genome analyses suggest a sexual origin of heterokaryosis in a supposedly ancient asexual fungus.</title>
        <authorList>
            <person name="Ropars J."/>
            <person name="Sedzielewska K."/>
            <person name="Noel J."/>
            <person name="Charron P."/>
            <person name="Farinelli L."/>
            <person name="Marton T."/>
            <person name="Kruger M."/>
            <person name="Pelin A."/>
            <person name="Brachmann A."/>
            <person name="Corradi N."/>
        </authorList>
    </citation>
    <scope>NUCLEOTIDE SEQUENCE [LARGE SCALE GENOMIC DNA]</scope>
    <source>
        <strain evidence="2 3">A4</strain>
    </source>
</reference>
<evidence type="ECO:0000256" key="1">
    <source>
        <dbReference type="SAM" id="Phobius"/>
    </source>
</evidence>
<keyword evidence="1" id="KW-1133">Transmembrane helix</keyword>
<dbReference type="PANTHER" id="PTHR46954:SF1">
    <property type="entry name" value="C2H2-TYPE DOMAIN-CONTAINING PROTEIN"/>
    <property type="match status" value="1"/>
</dbReference>
<dbReference type="VEuPathDB" id="FungiDB:FUN_023459"/>